<keyword evidence="3" id="KW-1015">Disulfide bond</keyword>
<keyword evidence="2" id="KW-0201">Cytochrome c-type biogenesis</keyword>
<dbReference type="PANTHER" id="PTHR42852">
    <property type="entry name" value="THIOL:DISULFIDE INTERCHANGE PROTEIN DSBE"/>
    <property type="match status" value="1"/>
</dbReference>
<reference evidence="8" key="1">
    <citation type="submission" date="2020-04" db="EMBL/GenBank/DDBJ databases">
        <authorList>
            <person name="Kittiwongwattana C."/>
        </authorList>
    </citation>
    <scope>NUCLEOTIDE SEQUENCE [LARGE SCALE GENOMIC DNA]</scope>
    <source>
        <strain evidence="8">1310</strain>
    </source>
</reference>
<feature type="chain" id="PRO_5041925855" evidence="5">
    <location>
        <begin position="25"/>
        <end position="181"/>
    </location>
</feature>
<sequence length="181" mass="20808">MYRNFILRLVFIMACITSASWTYGQPQNPTDTATLIHLGDQAPAVSFETAPGKTTTFADYKGKIVFINFFATWCGPCRAEMPSLNEKVWQAHKDDPRFVFLAFGREHNWTEVNEFKGKIKVDFPLLPDMKRNVFGKFATAYIPRNVILDENGKVIWESSGFNPEEFEKMLQLLDEKLQKKA</sequence>
<dbReference type="CDD" id="cd02966">
    <property type="entry name" value="TlpA_like_family"/>
    <property type="match status" value="1"/>
</dbReference>
<dbReference type="Proteomes" id="UP000502421">
    <property type="component" value="Chromosome"/>
</dbReference>
<dbReference type="GO" id="GO:0017004">
    <property type="term" value="P:cytochrome complex assembly"/>
    <property type="evidence" value="ECO:0007669"/>
    <property type="project" value="UniProtKB-KW"/>
</dbReference>
<evidence type="ECO:0000313" key="8">
    <source>
        <dbReference type="Proteomes" id="UP000502421"/>
    </source>
</evidence>
<name>A0AAE6ZIB9_9BACT</name>
<dbReference type="GO" id="GO:0030313">
    <property type="term" value="C:cell envelope"/>
    <property type="evidence" value="ECO:0007669"/>
    <property type="project" value="UniProtKB-SubCell"/>
</dbReference>
<dbReference type="AlphaFoldDB" id="A0AAE6ZIB9"/>
<feature type="signal peptide" evidence="5">
    <location>
        <begin position="1"/>
        <end position="24"/>
    </location>
</feature>
<protein>
    <submittedName>
        <fullName evidence="7">TlpA family protein disulfide reductase</fullName>
    </submittedName>
</protein>
<dbReference type="KEGG" id="coy:HF329_14270"/>
<keyword evidence="5" id="KW-0732">Signal</keyword>
<gene>
    <name evidence="7" type="ORF">HF329_14270</name>
</gene>
<dbReference type="InterPro" id="IPR036249">
    <property type="entry name" value="Thioredoxin-like_sf"/>
</dbReference>
<organism evidence="7 8">
    <name type="scientific">Chitinophaga oryzae</name>
    <dbReference type="NCBI Taxonomy" id="2725414"/>
    <lineage>
        <taxon>Bacteria</taxon>
        <taxon>Pseudomonadati</taxon>
        <taxon>Bacteroidota</taxon>
        <taxon>Chitinophagia</taxon>
        <taxon>Chitinophagales</taxon>
        <taxon>Chitinophagaceae</taxon>
        <taxon>Chitinophaga</taxon>
    </lineage>
</organism>
<evidence type="ECO:0000256" key="2">
    <source>
        <dbReference type="ARBA" id="ARBA00022748"/>
    </source>
</evidence>
<dbReference type="InterPro" id="IPR050553">
    <property type="entry name" value="Thioredoxin_ResA/DsbE_sf"/>
</dbReference>
<dbReference type="Gene3D" id="3.40.30.10">
    <property type="entry name" value="Glutaredoxin"/>
    <property type="match status" value="1"/>
</dbReference>
<evidence type="ECO:0000256" key="1">
    <source>
        <dbReference type="ARBA" id="ARBA00004196"/>
    </source>
</evidence>
<evidence type="ECO:0000256" key="5">
    <source>
        <dbReference type="SAM" id="SignalP"/>
    </source>
</evidence>
<dbReference type="InterPro" id="IPR017937">
    <property type="entry name" value="Thioredoxin_CS"/>
</dbReference>
<feature type="domain" description="Thioredoxin" evidence="6">
    <location>
        <begin position="36"/>
        <end position="178"/>
    </location>
</feature>
<dbReference type="PROSITE" id="PS51352">
    <property type="entry name" value="THIOREDOXIN_2"/>
    <property type="match status" value="1"/>
</dbReference>
<dbReference type="Pfam" id="PF08534">
    <property type="entry name" value="Redoxin"/>
    <property type="match status" value="1"/>
</dbReference>
<dbReference type="EMBL" id="CP051205">
    <property type="protein sequence ID" value="QJB32427.1"/>
    <property type="molecule type" value="Genomic_DNA"/>
</dbReference>
<dbReference type="SUPFAM" id="SSF52833">
    <property type="entry name" value="Thioredoxin-like"/>
    <property type="match status" value="1"/>
</dbReference>
<dbReference type="RefSeq" id="WP_168804675.1">
    <property type="nucleotide sequence ID" value="NZ_CP051205.1"/>
</dbReference>
<dbReference type="InterPro" id="IPR013766">
    <property type="entry name" value="Thioredoxin_domain"/>
</dbReference>
<evidence type="ECO:0000256" key="3">
    <source>
        <dbReference type="ARBA" id="ARBA00023157"/>
    </source>
</evidence>
<comment type="subcellular location">
    <subcellularLocation>
        <location evidence="1">Cell envelope</location>
    </subcellularLocation>
</comment>
<proteinExistence type="predicted"/>
<dbReference type="PROSITE" id="PS00194">
    <property type="entry name" value="THIOREDOXIN_1"/>
    <property type="match status" value="1"/>
</dbReference>
<evidence type="ECO:0000256" key="4">
    <source>
        <dbReference type="ARBA" id="ARBA00023284"/>
    </source>
</evidence>
<dbReference type="InterPro" id="IPR013740">
    <property type="entry name" value="Redoxin"/>
</dbReference>
<dbReference type="PANTHER" id="PTHR42852:SF6">
    <property type="entry name" value="THIOL:DISULFIDE INTERCHANGE PROTEIN DSBE"/>
    <property type="match status" value="1"/>
</dbReference>
<dbReference type="GO" id="GO:0016491">
    <property type="term" value="F:oxidoreductase activity"/>
    <property type="evidence" value="ECO:0007669"/>
    <property type="project" value="InterPro"/>
</dbReference>
<evidence type="ECO:0000259" key="6">
    <source>
        <dbReference type="PROSITE" id="PS51352"/>
    </source>
</evidence>
<accession>A0AAE6ZIB9</accession>
<keyword evidence="4" id="KW-0676">Redox-active center</keyword>
<evidence type="ECO:0000313" key="7">
    <source>
        <dbReference type="EMBL" id="QJB32427.1"/>
    </source>
</evidence>